<dbReference type="NCBIfam" id="NF047721">
    <property type="entry name" value="ToxDrgExpTdeA"/>
    <property type="match status" value="1"/>
</dbReference>
<dbReference type="Gene3D" id="1.20.1600.10">
    <property type="entry name" value="Outer membrane efflux proteins (OEP)"/>
    <property type="match status" value="1"/>
</dbReference>
<protein>
    <submittedName>
        <fullName evidence="3">NodT family efflux transporter outer membrane factor (OMF) lipoprotein</fullName>
    </submittedName>
</protein>
<dbReference type="Proteomes" id="UP000294841">
    <property type="component" value="Unassembled WGS sequence"/>
</dbReference>
<dbReference type="EMBL" id="SLXI01000002">
    <property type="protein sequence ID" value="TCP13351.1"/>
    <property type="molecule type" value="Genomic_DNA"/>
</dbReference>
<dbReference type="SUPFAM" id="SSF56954">
    <property type="entry name" value="Outer membrane efflux proteins (OEP)"/>
    <property type="match status" value="1"/>
</dbReference>
<name>A0A4V2SJ74_9PAST</name>
<dbReference type="GO" id="GO:0015562">
    <property type="term" value="F:efflux transmembrane transporter activity"/>
    <property type="evidence" value="ECO:0007669"/>
    <property type="project" value="InterPro"/>
</dbReference>
<organism evidence="3 4">
    <name type="scientific">Bisgaardia hudsonensis</name>
    <dbReference type="NCBI Taxonomy" id="109472"/>
    <lineage>
        <taxon>Bacteria</taxon>
        <taxon>Pseudomonadati</taxon>
        <taxon>Pseudomonadota</taxon>
        <taxon>Gammaproteobacteria</taxon>
        <taxon>Pasteurellales</taxon>
        <taxon>Pasteurellaceae</taxon>
        <taxon>Bisgaardia</taxon>
    </lineage>
</organism>
<dbReference type="OrthoDB" id="9770517at2"/>
<dbReference type="RefSeq" id="WP_132022836.1">
    <property type="nucleotide sequence ID" value="NZ_CP016605.1"/>
</dbReference>
<reference evidence="3 4" key="1">
    <citation type="submission" date="2019-03" db="EMBL/GenBank/DDBJ databases">
        <title>Genomic Encyclopedia of Type Strains, Phase IV (KMG-IV): sequencing the most valuable type-strain genomes for metagenomic binning, comparative biology and taxonomic classification.</title>
        <authorList>
            <person name="Goeker M."/>
        </authorList>
    </citation>
    <scope>NUCLEOTIDE SEQUENCE [LARGE SCALE GENOMIC DNA]</scope>
    <source>
        <strain evidence="3 4">DSM 28231</strain>
    </source>
</reference>
<dbReference type="PROSITE" id="PS51257">
    <property type="entry name" value="PROKAR_LIPOPROTEIN"/>
    <property type="match status" value="1"/>
</dbReference>
<keyword evidence="4" id="KW-1185">Reference proteome</keyword>
<keyword evidence="2" id="KW-0732">Signal</keyword>
<dbReference type="Pfam" id="PF02321">
    <property type="entry name" value="OEP"/>
    <property type="match status" value="2"/>
</dbReference>
<dbReference type="PANTHER" id="PTHR30203">
    <property type="entry name" value="OUTER MEMBRANE CATION EFFLUX PROTEIN"/>
    <property type="match status" value="1"/>
</dbReference>
<gene>
    <name evidence="3" type="ORF">EV697_102232</name>
</gene>
<dbReference type="PANTHER" id="PTHR30203:SF32">
    <property type="entry name" value="CATION EFFLUX SYSTEM PROTEIN CUSC"/>
    <property type="match status" value="1"/>
</dbReference>
<keyword evidence="3" id="KW-0449">Lipoprotein</keyword>
<feature type="chain" id="PRO_5020494864" evidence="2">
    <location>
        <begin position="22"/>
        <end position="457"/>
    </location>
</feature>
<dbReference type="InterPro" id="IPR010131">
    <property type="entry name" value="MdtP/NodT-like"/>
</dbReference>
<dbReference type="InterPro" id="IPR003423">
    <property type="entry name" value="OMP_efflux"/>
</dbReference>
<comment type="caution">
    <text evidence="3">The sequence shown here is derived from an EMBL/GenBank/DDBJ whole genome shotgun (WGS) entry which is preliminary data.</text>
</comment>
<comment type="similarity">
    <text evidence="1">Belongs to the outer membrane factor (OMF) (TC 1.B.17) family.</text>
</comment>
<feature type="signal peptide" evidence="2">
    <location>
        <begin position="1"/>
        <end position="21"/>
    </location>
</feature>
<evidence type="ECO:0000256" key="1">
    <source>
        <dbReference type="ARBA" id="ARBA00007613"/>
    </source>
</evidence>
<accession>A0A4V2SJ74</accession>
<sequence length="457" mass="51577">MFKLSKLTFSIILSTMLIGCANIDDSYKTVQEDFQQYQELTNQYHIQENWWTLYNDKQLNELVTQALNNNKDLAKAALSVNIALYKANLLGANLVPNFRSSTISKAAKNIDKGENSLISHTGTFDVSYTIDLWNRLKEAKSAAEWQHSATQQDLESAKLSLINAVVATYYQLSYLNDAINVTNQMINYYSKISNIMNNKFKLGVANRSIVDQSKQAVLAAKSKLIAYETQKKGVETALRNLLNLKPNENINIHYQNILKVKNIGVDLNVPFSTIANRPDIKSSQYRLNSAFKDAKAMQKSWFPSITLGAGLSSSGNKVNNALNTPIATGTLAINLPFLSWNTVKWNVKISESAYEIAKLNFEQSITKSLNEIDTNYFNYGQAKQTLANLQETHRYNERITQYYKNRYDAGIAELRDWLNAANMENTSQLAILDAKYKLIQSETAVYSAMGGYYSVKK</sequence>
<evidence type="ECO:0000313" key="3">
    <source>
        <dbReference type="EMBL" id="TCP13351.1"/>
    </source>
</evidence>
<dbReference type="AlphaFoldDB" id="A0A4V2SJ74"/>
<proteinExistence type="inferred from homology"/>
<evidence type="ECO:0000313" key="4">
    <source>
        <dbReference type="Proteomes" id="UP000294841"/>
    </source>
</evidence>
<evidence type="ECO:0000256" key="2">
    <source>
        <dbReference type="SAM" id="SignalP"/>
    </source>
</evidence>
<dbReference type="Gene3D" id="2.20.200.10">
    <property type="entry name" value="Outer membrane efflux proteins (OEP)"/>
    <property type="match status" value="1"/>
</dbReference>